<evidence type="ECO:0000313" key="8">
    <source>
        <dbReference type="EnsemblMetazoa" id="G11417.7:cds"/>
    </source>
</evidence>
<evidence type="ECO:0000259" key="7">
    <source>
        <dbReference type="PROSITE" id="PS50234"/>
    </source>
</evidence>
<dbReference type="Proteomes" id="UP000005408">
    <property type="component" value="Unassembled WGS sequence"/>
</dbReference>
<dbReference type="FunFam" id="3.40.50.410:FF:000004">
    <property type="entry name" value="collagen alpha-6(VI) chain"/>
    <property type="match status" value="1"/>
</dbReference>
<dbReference type="PRINTS" id="PR00453">
    <property type="entry name" value="VWFADOMAIN"/>
</dbReference>
<evidence type="ECO:0000256" key="1">
    <source>
        <dbReference type="ARBA" id="ARBA00004613"/>
    </source>
</evidence>
<dbReference type="InterPro" id="IPR036465">
    <property type="entry name" value="vWFA_dom_sf"/>
</dbReference>
<reference evidence="8" key="1">
    <citation type="submission" date="2022-08" db="UniProtKB">
        <authorList>
            <consortium name="EnsemblMetazoa"/>
        </authorList>
    </citation>
    <scope>IDENTIFICATION</scope>
    <source>
        <strain evidence="8">05x7-T-G4-1.051#20</strain>
    </source>
</reference>
<dbReference type="EnsemblMetazoa" id="G11417.1">
    <property type="protein sequence ID" value="G11417.1:cds"/>
    <property type="gene ID" value="G11417"/>
</dbReference>
<proteinExistence type="predicted"/>
<keyword evidence="4" id="KW-0677">Repeat</keyword>
<feature type="domain" description="VWFA" evidence="7">
    <location>
        <begin position="241"/>
        <end position="415"/>
    </location>
</feature>
<dbReference type="EnsemblMetazoa" id="G11417.4">
    <property type="protein sequence ID" value="G11417.4:cds"/>
    <property type="gene ID" value="G11417"/>
</dbReference>
<evidence type="ECO:0000256" key="4">
    <source>
        <dbReference type="ARBA" id="ARBA00022737"/>
    </source>
</evidence>
<evidence type="ECO:0000256" key="5">
    <source>
        <dbReference type="ARBA" id="ARBA00023180"/>
    </source>
</evidence>
<dbReference type="EnsemblMetazoa" id="G11417.2">
    <property type="protein sequence ID" value="G11417.2:cds"/>
    <property type="gene ID" value="G11417"/>
</dbReference>
<evidence type="ECO:0000256" key="2">
    <source>
        <dbReference type="ARBA" id="ARBA00022525"/>
    </source>
</evidence>
<dbReference type="SMART" id="SM00327">
    <property type="entry name" value="VWA"/>
    <property type="match status" value="2"/>
</dbReference>
<dbReference type="OMA" id="MFIRENG"/>
<evidence type="ECO:0000313" key="9">
    <source>
        <dbReference type="Proteomes" id="UP000005408"/>
    </source>
</evidence>
<keyword evidence="3 6" id="KW-0732">Signal</keyword>
<protein>
    <recommendedName>
        <fullName evidence="7">VWFA domain-containing protein</fullName>
    </recommendedName>
</protein>
<keyword evidence="9" id="KW-1185">Reference proteome</keyword>
<evidence type="ECO:0000256" key="3">
    <source>
        <dbReference type="ARBA" id="ARBA00022729"/>
    </source>
</evidence>
<dbReference type="SUPFAM" id="SSF53300">
    <property type="entry name" value="vWA-like"/>
    <property type="match status" value="3"/>
</dbReference>
<dbReference type="GO" id="GO:0005576">
    <property type="term" value="C:extracellular region"/>
    <property type="evidence" value="ECO:0007669"/>
    <property type="project" value="UniProtKB-SubCell"/>
</dbReference>
<dbReference type="InterPro" id="IPR050525">
    <property type="entry name" value="ECM_Assembly_Org"/>
</dbReference>
<feature type="signal peptide" evidence="6">
    <location>
        <begin position="1"/>
        <end position="18"/>
    </location>
</feature>
<name>A0A8W8HWG6_MAGGI</name>
<feature type="chain" id="PRO_5042430722" description="VWFA domain-containing protein" evidence="6">
    <location>
        <begin position="19"/>
        <end position="604"/>
    </location>
</feature>
<dbReference type="OrthoDB" id="10256829at2759"/>
<dbReference type="PROSITE" id="PS50234">
    <property type="entry name" value="VWFA"/>
    <property type="match status" value="2"/>
</dbReference>
<accession>A0A8W8HWG6</accession>
<dbReference type="InterPro" id="IPR002035">
    <property type="entry name" value="VWF_A"/>
</dbReference>
<dbReference type="AlphaFoldDB" id="A0A8W8HWG6"/>
<dbReference type="EnsemblMetazoa" id="G11417.3">
    <property type="protein sequence ID" value="G11417.3:cds"/>
    <property type="gene ID" value="G11417"/>
</dbReference>
<comment type="subcellular location">
    <subcellularLocation>
        <location evidence="1">Secreted</location>
    </subcellularLocation>
</comment>
<keyword evidence="5" id="KW-0325">Glycoprotein</keyword>
<feature type="domain" description="VWFA" evidence="7">
    <location>
        <begin position="28"/>
        <end position="203"/>
    </location>
</feature>
<dbReference type="CDD" id="cd01472">
    <property type="entry name" value="vWA_collagen"/>
    <property type="match status" value="1"/>
</dbReference>
<dbReference type="Gene3D" id="3.40.50.410">
    <property type="entry name" value="von Willebrand factor, type A domain"/>
    <property type="match status" value="3"/>
</dbReference>
<organism evidence="8 9">
    <name type="scientific">Magallana gigas</name>
    <name type="common">Pacific oyster</name>
    <name type="synonym">Crassostrea gigas</name>
    <dbReference type="NCBI Taxonomy" id="29159"/>
    <lineage>
        <taxon>Eukaryota</taxon>
        <taxon>Metazoa</taxon>
        <taxon>Spiralia</taxon>
        <taxon>Lophotrochozoa</taxon>
        <taxon>Mollusca</taxon>
        <taxon>Bivalvia</taxon>
        <taxon>Autobranchia</taxon>
        <taxon>Pteriomorphia</taxon>
        <taxon>Ostreida</taxon>
        <taxon>Ostreoidea</taxon>
        <taxon>Ostreidae</taxon>
        <taxon>Magallana</taxon>
    </lineage>
</organism>
<keyword evidence="2" id="KW-0964">Secreted</keyword>
<dbReference type="PANTHER" id="PTHR24020:SF20">
    <property type="entry name" value="PH DOMAIN-CONTAINING PROTEIN"/>
    <property type="match status" value="1"/>
</dbReference>
<dbReference type="PANTHER" id="PTHR24020">
    <property type="entry name" value="COLLAGEN ALPHA"/>
    <property type="match status" value="1"/>
</dbReference>
<dbReference type="EnsemblMetazoa" id="G11417.7">
    <property type="protein sequence ID" value="G11417.7:cds"/>
    <property type="gene ID" value="G11417"/>
</dbReference>
<sequence length="604" mass="67269">MLTFLVLWAVVLVSKSYGDLQCVENPVDLVFIIDSSSSIFPNEYVRQLEFLETIAGALDVGHLQNQSRVGVISFSDEPRLEFTLNQYTERSELIAAIRRINYLSGGTNTAAAIQLALETMFNEESGAREEAKDIIIVITDGESFSESATKASAQKARELGIFVLAIGVGVNVNVRELNLITGNPEHVYQVLKFEDLRDITETLINKTCTETFITTSLPAVQKDLPHNESSTFESCDEKPADVLFLLDSSSSIHRNDFKKQLNFVKTIVSAFDIGPEKTTVGVSTFSDDFRLVFNLNDFTTKEDILGAVDNVPYLRGGTDTGFALKNIREYGFRLARSNVAHILIVVTDGLSRDPSDTLLQASLLKEIGINIFAIGVGPFIDKKELISMASSPTEDLNFVFDVSTYDALKSVENLLAKRTCQIAAKQMDSYALCIMEKPVDILFVFDSAAIGYQDTKLILNIIKSFQKLRFENAADIHVGVVSYSCTSNGDFPFQPPNDNLLISFDKFASLLKRAKTFKNSARSNAVRVMVLLIDRNLTNEDELEILEIKTVVDRLYMIYLGENHTKENTLTISSLNAQSVFVKSMNETEDLSNYLQNELCFDID</sequence>
<dbReference type="Pfam" id="PF00092">
    <property type="entry name" value="VWA"/>
    <property type="match status" value="2"/>
</dbReference>
<evidence type="ECO:0000256" key="6">
    <source>
        <dbReference type="SAM" id="SignalP"/>
    </source>
</evidence>